<keyword evidence="4" id="KW-1185">Reference proteome</keyword>
<proteinExistence type="predicted"/>
<evidence type="ECO:0000313" key="1">
    <source>
        <dbReference type="EMBL" id="PZX49949.1"/>
    </source>
</evidence>
<gene>
    <name evidence="2" type="ORF">ESW18_20120</name>
    <name evidence="1" type="ORF">LV84_04139</name>
</gene>
<dbReference type="EMBL" id="VORV01000024">
    <property type="protein sequence ID" value="TXD75520.1"/>
    <property type="molecule type" value="Genomic_DNA"/>
</dbReference>
<reference evidence="2 4" key="2">
    <citation type="submission" date="2019-08" db="EMBL/GenBank/DDBJ databases">
        <title>Genome of Algoriphagus ratkowskyi IC026.</title>
        <authorList>
            <person name="Bowman J.P."/>
        </authorList>
    </citation>
    <scope>NUCLEOTIDE SEQUENCE [LARGE SCALE GENOMIC DNA]</scope>
    <source>
        <strain evidence="2 4">IC026</strain>
    </source>
</reference>
<dbReference type="EMBL" id="QKZU01000026">
    <property type="protein sequence ID" value="PZX49949.1"/>
    <property type="molecule type" value="Genomic_DNA"/>
</dbReference>
<organism evidence="1 3">
    <name type="scientific">Algoriphagus ratkowskyi</name>
    <dbReference type="NCBI Taxonomy" id="57028"/>
    <lineage>
        <taxon>Bacteria</taxon>
        <taxon>Pseudomonadati</taxon>
        <taxon>Bacteroidota</taxon>
        <taxon>Cytophagia</taxon>
        <taxon>Cytophagales</taxon>
        <taxon>Cyclobacteriaceae</taxon>
        <taxon>Algoriphagus</taxon>
    </lineage>
</organism>
<accession>A0A2W7R703</accession>
<reference evidence="1 3" key="1">
    <citation type="submission" date="2018-06" db="EMBL/GenBank/DDBJ databases">
        <title>Genomic Encyclopedia of Archaeal and Bacterial Type Strains, Phase II (KMG-II): from individual species to whole genera.</title>
        <authorList>
            <person name="Goeker M."/>
        </authorList>
    </citation>
    <scope>NUCLEOTIDE SEQUENCE [LARGE SCALE GENOMIC DNA]</scope>
    <source>
        <strain evidence="1 3">DSM 22686</strain>
    </source>
</reference>
<dbReference type="Proteomes" id="UP000249115">
    <property type="component" value="Unassembled WGS sequence"/>
</dbReference>
<dbReference type="AlphaFoldDB" id="A0A2W7R703"/>
<dbReference type="RefSeq" id="WP_086503437.1">
    <property type="nucleotide sequence ID" value="NZ_MSSV01000044.1"/>
</dbReference>
<evidence type="ECO:0000313" key="3">
    <source>
        <dbReference type="Proteomes" id="UP000249115"/>
    </source>
</evidence>
<name>A0A2W7R703_9BACT</name>
<protein>
    <submittedName>
        <fullName evidence="1">Uncharacterized protein</fullName>
    </submittedName>
</protein>
<dbReference type="Proteomes" id="UP000321927">
    <property type="component" value="Unassembled WGS sequence"/>
</dbReference>
<comment type="caution">
    <text evidence="1">The sequence shown here is derived from an EMBL/GenBank/DDBJ whole genome shotgun (WGS) entry which is preliminary data.</text>
</comment>
<evidence type="ECO:0000313" key="2">
    <source>
        <dbReference type="EMBL" id="TXD75520.1"/>
    </source>
</evidence>
<evidence type="ECO:0000313" key="4">
    <source>
        <dbReference type="Proteomes" id="UP000321927"/>
    </source>
</evidence>
<sequence>MLGFLPEPSPSVLLLFDVWRNENEAYLLGSFLRYWTGLYPFVMIRTTVEKMVCETQTMVHVAIKSTSLPSAGRTGDLR</sequence>